<reference evidence="4" key="1">
    <citation type="journal article" date="2019" name="Int. J. Syst. Evol. Microbiol.">
        <title>The Global Catalogue of Microorganisms (GCM) 10K type strain sequencing project: providing services to taxonomists for standard genome sequencing and annotation.</title>
        <authorList>
            <consortium name="The Broad Institute Genomics Platform"/>
            <consortium name="The Broad Institute Genome Sequencing Center for Infectious Disease"/>
            <person name="Wu L."/>
            <person name="Ma J."/>
        </authorList>
    </citation>
    <scope>NUCLEOTIDE SEQUENCE [LARGE SCALE GENOMIC DNA]</scope>
    <source>
        <strain evidence="4">NBRC 108725</strain>
    </source>
</reference>
<keyword evidence="4" id="KW-1185">Reference proteome</keyword>
<evidence type="ECO:0000313" key="3">
    <source>
        <dbReference type="EMBL" id="BDZ44558.1"/>
    </source>
</evidence>
<protein>
    <recommendedName>
        <fullName evidence="2">Aminoglycoside phosphotransferase domain-containing protein</fullName>
    </recommendedName>
</protein>
<feature type="domain" description="Aminoglycoside phosphotransferase" evidence="2">
    <location>
        <begin position="44"/>
        <end position="266"/>
    </location>
</feature>
<dbReference type="Gene3D" id="3.90.1200.10">
    <property type="match status" value="1"/>
</dbReference>
<name>A0ABM8G8R6_9MICO</name>
<evidence type="ECO:0000313" key="4">
    <source>
        <dbReference type="Proteomes" id="UP001321498"/>
    </source>
</evidence>
<sequence>MEGSRPTLSGMARSHLTLAALATSAVAGLDVAAAQPFSSNRHGDFDTALLTARDGSHYLVRVPNSDAAEAAQNAELTALASLSSGVRTRLPFALSSFVGQSVLRSRDGRPARRATVYEFVYGRRVRLERLYPGPLPESIGRAIAAIHSLPAGFVVDAGLPVVTAIDSLRSVVGVMDRAAATSLVPAALLSRWESATDDTALWQYQPTVIHGAMNADALLHSADAEDRIVGIIGWSDLRIGDPARDLSWILSAPSPDTVDQVLEAYAEHRPGSDVHELRRRAMLYAELELAKWLLFGMDTRDSGIVDDAVQMLDVLVQSVHGHIAGGLAHETGPILDVDEVQRMLDERPQVAFDHRSRSSLSE</sequence>
<keyword evidence="1" id="KW-0732">Signal</keyword>
<evidence type="ECO:0000256" key="1">
    <source>
        <dbReference type="SAM" id="SignalP"/>
    </source>
</evidence>
<dbReference type="Pfam" id="PF01636">
    <property type="entry name" value="APH"/>
    <property type="match status" value="1"/>
</dbReference>
<evidence type="ECO:0000259" key="2">
    <source>
        <dbReference type="Pfam" id="PF01636"/>
    </source>
</evidence>
<feature type="signal peptide" evidence="1">
    <location>
        <begin position="1"/>
        <end position="27"/>
    </location>
</feature>
<dbReference type="SUPFAM" id="SSF56112">
    <property type="entry name" value="Protein kinase-like (PK-like)"/>
    <property type="match status" value="1"/>
</dbReference>
<accession>A0ABM8G8R6</accession>
<dbReference type="InterPro" id="IPR011009">
    <property type="entry name" value="Kinase-like_dom_sf"/>
</dbReference>
<dbReference type="EMBL" id="AP027731">
    <property type="protein sequence ID" value="BDZ44558.1"/>
    <property type="molecule type" value="Genomic_DNA"/>
</dbReference>
<proteinExistence type="predicted"/>
<gene>
    <name evidence="3" type="ORF">GCM10025866_04670</name>
</gene>
<dbReference type="Proteomes" id="UP001321498">
    <property type="component" value="Chromosome"/>
</dbReference>
<organism evidence="3 4">
    <name type="scientific">Naasia aerilata</name>
    <dbReference type="NCBI Taxonomy" id="1162966"/>
    <lineage>
        <taxon>Bacteria</taxon>
        <taxon>Bacillati</taxon>
        <taxon>Actinomycetota</taxon>
        <taxon>Actinomycetes</taxon>
        <taxon>Micrococcales</taxon>
        <taxon>Microbacteriaceae</taxon>
        <taxon>Naasia</taxon>
    </lineage>
</organism>
<feature type="chain" id="PRO_5046568671" description="Aminoglycoside phosphotransferase domain-containing protein" evidence="1">
    <location>
        <begin position="28"/>
        <end position="362"/>
    </location>
</feature>
<dbReference type="InterPro" id="IPR002575">
    <property type="entry name" value="Aminoglycoside_PTrfase"/>
</dbReference>